<dbReference type="InterPro" id="IPR039566">
    <property type="entry name" value="CvfB_S1_st"/>
</dbReference>
<dbReference type="InterPro" id="IPR040764">
    <property type="entry name" value="CvfB_WH"/>
</dbReference>
<dbReference type="Pfam" id="PF13509">
    <property type="entry name" value="S1_2"/>
    <property type="match status" value="1"/>
</dbReference>
<dbReference type="PIRSF" id="PIRSF012524">
    <property type="entry name" value="YitL_S1"/>
    <property type="match status" value="1"/>
</dbReference>
<dbReference type="EMBL" id="JABMOJ010000337">
    <property type="protein sequence ID" value="NQV65491.1"/>
    <property type="molecule type" value="Genomic_DNA"/>
</dbReference>
<dbReference type="GO" id="GO:0003676">
    <property type="term" value="F:nucleic acid binding"/>
    <property type="evidence" value="ECO:0007669"/>
    <property type="project" value="InterPro"/>
</dbReference>
<evidence type="ECO:0000313" key="4">
    <source>
        <dbReference type="Proteomes" id="UP000754644"/>
    </source>
</evidence>
<dbReference type="Gene3D" id="1.10.10.10">
    <property type="entry name" value="Winged helix-like DNA-binding domain superfamily/Winged helix DNA-binding domain"/>
    <property type="match status" value="1"/>
</dbReference>
<dbReference type="InterPro" id="IPR003029">
    <property type="entry name" value="S1_domain"/>
</dbReference>
<evidence type="ECO:0000313" key="3">
    <source>
        <dbReference type="EMBL" id="NQV65491.1"/>
    </source>
</evidence>
<dbReference type="Gene3D" id="2.40.50.140">
    <property type="entry name" value="Nucleic acid-binding proteins"/>
    <property type="match status" value="1"/>
</dbReference>
<dbReference type="AlphaFoldDB" id="A0A973AA81"/>
<proteinExistence type="inferred from homology"/>
<feature type="domain" description="S1 motif" evidence="2">
    <location>
        <begin position="3"/>
        <end position="64"/>
    </location>
</feature>
<dbReference type="Proteomes" id="UP000754644">
    <property type="component" value="Unassembled WGS sequence"/>
</dbReference>
<organism evidence="3 4">
    <name type="scientific">SAR86 cluster bacterium</name>
    <dbReference type="NCBI Taxonomy" id="2030880"/>
    <lineage>
        <taxon>Bacteria</taxon>
        <taxon>Pseudomonadati</taxon>
        <taxon>Pseudomonadota</taxon>
        <taxon>Gammaproteobacteria</taxon>
        <taxon>SAR86 cluster</taxon>
    </lineage>
</organism>
<comment type="caution">
    <text evidence="3">The sequence shown here is derived from an EMBL/GenBank/DDBJ whole genome shotgun (WGS) entry which is preliminary data.</text>
</comment>
<dbReference type="Pfam" id="PF17783">
    <property type="entry name" value="WHD_CvfB"/>
    <property type="match status" value="1"/>
</dbReference>
<accession>A0A973AA81</accession>
<reference evidence="3" key="1">
    <citation type="submission" date="2020-05" db="EMBL/GenBank/DDBJ databases">
        <title>Sulfur intermediates as new biogeochemical hubs in an aquatic model microbial ecosystem.</title>
        <authorList>
            <person name="Vigneron A."/>
        </authorList>
    </citation>
    <scope>NUCLEOTIDE SEQUENCE</scope>
    <source>
        <strain evidence="3">Bin.250</strain>
    </source>
</reference>
<dbReference type="PANTHER" id="PTHR37296">
    <property type="entry name" value="CONSERVED VIRULENCE FACTOR B"/>
    <property type="match status" value="1"/>
</dbReference>
<comment type="similarity">
    <text evidence="1">Belongs to the CvfB family.</text>
</comment>
<dbReference type="SMART" id="SM00316">
    <property type="entry name" value="S1"/>
    <property type="match status" value="2"/>
</dbReference>
<gene>
    <name evidence="3" type="ORF">HQ497_09010</name>
</gene>
<dbReference type="InterPro" id="IPR036388">
    <property type="entry name" value="WH-like_DNA-bd_sf"/>
</dbReference>
<dbReference type="InterPro" id="IPR014464">
    <property type="entry name" value="CvfB_fam"/>
</dbReference>
<evidence type="ECO:0000256" key="1">
    <source>
        <dbReference type="PIRNR" id="PIRNR012524"/>
    </source>
</evidence>
<evidence type="ECO:0000259" key="2">
    <source>
        <dbReference type="SMART" id="SM00316"/>
    </source>
</evidence>
<name>A0A973AA81_9GAMM</name>
<dbReference type="PANTHER" id="PTHR37296:SF1">
    <property type="entry name" value="CONSERVED VIRULENCE FACTOR B"/>
    <property type="match status" value="1"/>
</dbReference>
<dbReference type="InterPro" id="IPR012340">
    <property type="entry name" value="NA-bd_OB-fold"/>
</dbReference>
<protein>
    <submittedName>
        <fullName evidence="3">GntR family transcriptional regulator</fullName>
    </submittedName>
</protein>
<feature type="domain" description="S1 motif" evidence="2">
    <location>
        <begin position="145"/>
        <end position="207"/>
    </location>
</feature>
<sequence length="285" mass="32211">MLNIGHSYTLEVIKRVEFGIFLDAENLGEVLLPNRYIPDDVELGDHLSVFLYLDSDNRTVATTLEPKVRVGEFAYLEAVANTDYGTFLDWGLAKDLLVPFGEQHRPMEVGTFYLVYVYLGQADGRITASSKIDKFLDDDRPHEFQPRQPVDLIIANSTELGYKAIINHSHWGLLYKNEVFQRISFGQSLRGFIKQVRPDGRIDLGLAAGREVRDKYATAILDYLHQQEDGFAAVHDKSDPALITRLFGISKKAFKQAIGGLYKQHLIVIEKTGIRLVEAAPIEEQ</sequence>